<accession>A0A8T4L6I4</accession>
<proteinExistence type="predicted"/>
<reference evidence="1" key="1">
    <citation type="submission" date="2021-03" db="EMBL/GenBank/DDBJ databases">
        <authorList>
            <person name="Jaffe A."/>
        </authorList>
    </citation>
    <scope>NUCLEOTIDE SEQUENCE</scope>
    <source>
        <strain evidence="1">RIFCSPLOWO2_01_FULL_AR10_48_17</strain>
    </source>
</reference>
<gene>
    <name evidence="1" type="ORF">J4215_01090</name>
</gene>
<dbReference type="Gene3D" id="3.40.50.2300">
    <property type="match status" value="1"/>
</dbReference>
<reference evidence="1" key="2">
    <citation type="submission" date="2021-05" db="EMBL/GenBank/DDBJ databases">
        <title>Protein family content uncovers lineage relationships and bacterial pathway maintenance mechanisms in DPANN archaea.</title>
        <authorList>
            <person name="Castelle C.J."/>
            <person name="Meheust R."/>
            <person name="Jaffe A.L."/>
            <person name="Seitz K."/>
            <person name="Gong X."/>
            <person name="Baker B.J."/>
            <person name="Banfield J.F."/>
        </authorList>
    </citation>
    <scope>NUCLEOTIDE SEQUENCE</scope>
    <source>
        <strain evidence="1">RIFCSPLOWO2_01_FULL_AR10_48_17</strain>
    </source>
</reference>
<organism evidence="1 2">
    <name type="scientific">Candidatus Iainarchaeum sp</name>
    <dbReference type="NCBI Taxonomy" id="3101447"/>
    <lineage>
        <taxon>Archaea</taxon>
        <taxon>Candidatus Iainarchaeota</taxon>
        <taxon>Candidatus Iainarchaeia</taxon>
        <taxon>Candidatus Iainarchaeales</taxon>
        <taxon>Candidatus Iainarchaeaceae</taxon>
        <taxon>Candidatus Iainarchaeum</taxon>
    </lineage>
</organism>
<evidence type="ECO:0000313" key="1">
    <source>
        <dbReference type="EMBL" id="MBS3061159.1"/>
    </source>
</evidence>
<comment type="caution">
    <text evidence="1">The sequence shown here is derived from an EMBL/GenBank/DDBJ whole genome shotgun (WGS) entry which is preliminary data.</text>
</comment>
<dbReference type="EMBL" id="JAGVWC010000008">
    <property type="protein sequence ID" value="MBS3061159.1"/>
    <property type="molecule type" value="Genomic_DNA"/>
</dbReference>
<name>A0A8T4L6I4_9ARCH</name>
<dbReference type="AlphaFoldDB" id="A0A8T4L6I4"/>
<evidence type="ECO:0000313" key="2">
    <source>
        <dbReference type="Proteomes" id="UP000675968"/>
    </source>
</evidence>
<sequence>MPKEPKPRILMIEDAEGQRNACSSLLKMWGFDVVAVGSVSKALKAIEGKPFNAIITDVSVENEKGRGVPTPIEFLKLCEARFPRTHLAVHTGIDKPDKPFSGIDFISKGYFEEFTAYVDKLKKNPWKKPIREKINLEQYLWVVMHTTASGRKELVQLIHANPEDIFLLDRIRRGWRPRTFQQDLAALRREIETAPTQAEADRLWRNLQAMRKKAGIQGSVPIPQRKWVAKKTRRRIR</sequence>
<dbReference type="Proteomes" id="UP000675968">
    <property type="component" value="Unassembled WGS sequence"/>
</dbReference>
<dbReference type="InterPro" id="IPR011006">
    <property type="entry name" value="CheY-like_superfamily"/>
</dbReference>
<evidence type="ECO:0008006" key="3">
    <source>
        <dbReference type="Google" id="ProtNLM"/>
    </source>
</evidence>
<dbReference type="SUPFAM" id="SSF52172">
    <property type="entry name" value="CheY-like"/>
    <property type="match status" value="1"/>
</dbReference>
<protein>
    <recommendedName>
        <fullName evidence="3">Response regulator</fullName>
    </recommendedName>
</protein>